<evidence type="ECO:0000256" key="1">
    <source>
        <dbReference type="SAM" id="MobiDB-lite"/>
    </source>
</evidence>
<evidence type="ECO:0000259" key="2">
    <source>
        <dbReference type="Pfam" id="PF14238"/>
    </source>
</evidence>
<accession>A0ABS1CCU2</accession>
<dbReference type="Proteomes" id="UP000748752">
    <property type="component" value="Unassembled WGS sequence"/>
</dbReference>
<proteinExistence type="predicted"/>
<comment type="caution">
    <text evidence="3">The sequence shown here is derived from an EMBL/GenBank/DDBJ whole genome shotgun (WGS) entry which is preliminary data.</text>
</comment>
<sequence length="367" mass="38999">MSETTLSARAAAARRRLGLDAAWRPALRSPLVLLLAAVLVVQIIAALLLGGGHGLAPAAGDTPLLALDMEAVSAIEIAAGEGGDTVSLERSGDDWVLPTLDGFPAGGSRVDALLDDLADLKRPLPVATSADARRRFRVAEDAFERRLTLRGDGGEAVLFLGDSPGFRRIFARAEGEDAIYDLRLALFDLGATPDDWIDRGRLQFDRGEITRVGTEDWALVRGEDGWSLAGSDAELDTAAVDGLVNAVAAVGYTGVLRPDSDLSYDLDDPARVLTIEHDGKTRRYRLAPIADSEDYVLKRDAEPYVYRLSAFDAETLLETDRARLLGERPDDGASDGEADAEPPATTESAADPGPAPPAQEDTAEAAD</sequence>
<evidence type="ECO:0000313" key="3">
    <source>
        <dbReference type="EMBL" id="MBK1629701.1"/>
    </source>
</evidence>
<dbReference type="InterPro" id="IPR025641">
    <property type="entry name" value="DUF4340"/>
</dbReference>
<dbReference type="RefSeq" id="WP_200233917.1">
    <property type="nucleotide sequence ID" value="NZ_NRRV01000004.1"/>
</dbReference>
<dbReference type="EMBL" id="NRRV01000004">
    <property type="protein sequence ID" value="MBK1629701.1"/>
    <property type="molecule type" value="Genomic_DNA"/>
</dbReference>
<dbReference type="Pfam" id="PF14238">
    <property type="entry name" value="DUF4340"/>
    <property type="match status" value="1"/>
</dbReference>
<feature type="region of interest" description="Disordered" evidence="1">
    <location>
        <begin position="324"/>
        <end position="367"/>
    </location>
</feature>
<evidence type="ECO:0000313" key="4">
    <source>
        <dbReference type="Proteomes" id="UP000748752"/>
    </source>
</evidence>
<name>A0ABS1CCU2_9GAMM</name>
<keyword evidence="4" id="KW-1185">Reference proteome</keyword>
<organism evidence="3 4">
    <name type="scientific">Thiohalocapsa halophila</name>
    <dbReference type="NCBI Taxonomy" id="69359"/>
    <lineage>
        <taxon>Bacteria</taxon>
        <taxon>Pseudomonadati</taxon>
        <taxon>Pseudomonadota</taxon>
        <taxon>Gammaproteobacteria</taxon>
        <taxon>Chromatiales</taxon>
        <taxon>Chromatiaceae</taxon>
        <taxon>Thiohalocapsa</taxon>
    </lineage>
</organism>
<protein>
    <recommendedName>
        <fullName evidence="2">DUF4340 domain-containing protein</fullName>
    </recommendedName>
</protein>
<reference evidence="3 4" key="1">
    <citation type="journal article" date="2020" name="Microorganisms">
        <title>Osmotic Adaptation and Compatible Solute Biosynthesis of Phototrophic Bacteria as Revealed from Genome Analyses.</title>
        <authorList>
            <person name="Imhoff J.F."/>
            <person name="Rahn T."/>
            <person name="Kunzel S."/>
            <person name="Keller A."/>
            <person name="Neulinger S.C."/>
        </authorList>
    </citation>
    <scope>NUCLEOTIDE SEQUENCE [LARGE SCALE GENOMIC DNA]</scope>
    <source>
        <strain evidence="3 4">DSM 6210</strain>
    </source>
</reference>
<gene>
    <name evidence="3" type="ORF">CKO31_02890</name>
</gene>
<feature type="domain" description="DUF4340" evidence="2">
    <location>
        <begin position="95"/>
        <end position="269"/>
    </location>
</feature>